<gene>
    <name evidence="1" type="ORF">POCULU_LOCUS9405</name>
</gene>
<comment type="caution">
    <text evidence="1">The sequence shown here is derived from an EMBL/GenBank/DDBJ whole genome shotgun (WGS) entry which is preliminary data.</text>
</comment>
<evidence type="ECO:0000313" key="2">
    <source>
        <dbReference type="Proteomes" id="UP000789572"/>
    </source>
</evidence>
<evidence type="ECO:0000313" key="1">
    <source>
        <dbReference type="EMBL" id="CAG8640736.1"/>
    </source>
</evidence>
<feature type="non-terminal residue" evidence="1">
    <location>
        <position position="1"/>
    </location>
</feature>
<dbReference type="AlphaFoldDB" id="A0A9N9H1N8"/>
<organism evidence="1 2">
    <name type="scientific">Paraglomus occultum</name>
    <dbReference type="NCBI Taxonomy" id="144539"/>
    <lineage>
        <taxon>Eukaryota</taxon>
        <taxon>Fungi</taxon>
        <taxon>Fungi incertae sedis</taxon>
        <taxon>Mucoromycota</taxon>
        <taxon>Glomeromycotina</taxon>
        <taxon>Glomeromycetes</taxon>
        <taxon>Paraglomerales</taxon>
        <taxon>Paraglomeraceae</taxon>
        <taxon>Paraglomus</taxon>
    </lineage>
</organism>
<name>A0A9N9H1N8_9GLOM</name>
<sequence>TTIIAVWIRPLLRSSDGTSLTDPGLNISKIRVSGDAADIDDLCRTLITDVAFRGVLQGIGSAELKVYSRLDESGLPVDELPVYQKLSRIPIDETYGNPFVVVVAPLLPDVNQIKLKEWREFKNVIQNHGLSTTREHDLPTFITYPEIVSEADVQIGWCGEEIALKISDILISQHPEFKEELLNEVAIYNTLKELQGKYIPILKAAGYLWDQMLFGIATEI</sequence>
<dbReference type="OrthoDB" id="2156052at2759"/>
<feature type="non-terminal residue" evidence="1">
    <location>
        <position position="220"/>
    </location>
</feature>
<accession>A0A9N9H1N8</accession>
<reference evidence="1" key="1">
    <citation type="submission" date="2021-06" db="EMBL/GenBank/DDBJ databases">
        <authorList>
            <person name="Kallberg Y."/>
            <person name="Tangrot J."/>
            <person name="Rosling A."/>
        </authorList>
    </citation>
    <scope>NUCLEOTIDE SEQUENCE</scope>
    <source>
        <strain evidence="1">IA702</strain>
    </source>
</reference>
<protein>
    <submittedName>
        <fullName evidence="1">288_t:CDS:1</fullName>
    </submittedName>
</protein>
<dbReference type="Proteomes" id="UP000789572">
    <property type="component" value="Unassembled WGS sequence"/>
</dbReference>
<proteinExistence type="predicted"/>
<keyword evidence="2" id="KW-1185">Reference proteome</keyword>
<dbReference type="EMBL" id="CAJVPJ010003495">
    <property type="protein sequence ID" value="CAG8640736.1"/>
    <property type="molecule type" value="Genomic_DNA"/>
</dbReference>